<dbReference type="EMBL" id="BPLR01016050">
    <property type="protein sequence ID" value="GIY80766.1"/>
    <property type="molecule type" value="Genomic_DNA"/>
</dbReference>
<sequence length="85" mass="9767">MSRGHLATTRSPFMTPRQWVARSSNAKFCCVQKWQQVFKKKKSSSSAVVDTKRFPRSGFHHCLSFRNSDGLSLVRRFMSAMKLSP</sequence>
<evidence type="ECO:0000313" key="2">
    <source>
        <dbReference type="Proteomes" id="UP001054945"/>
    </source>
</evidence>
<keyword evidence="2" id="KW-1185">Reference proteome</keyword>
<name>A0AAV4WD29_CAEEX</name>
<dbReference type="AlphaFoldDB" id="A0AAV4WD29"/>
<proteinExistence type="predicted"/>
<dbReference type="Proteomes" id="UP001054945">
    <property type="component" value="Unassembled WGS sequence"/>
</dbReference>
<comment type="caution">
    <text evidence="1">The sequence shown here is derived from an EMBL/GenBank/DDBJ whole genome shotgun (WGS) entry which is preliminary data.</text>
</comment>
<organism evidence="1 2">
    <name type="scientific">Caerostris extrusa</name>
    <name type="common">Bark spider</name>
    <name type="synonym">Caerostris bankana</name>
    <dbReference type="NCBI Taxonomy" id="172846"/>
    <lineage>
        <taxon>Eukaryota</taxon>
        <taxon>Metazoa</taxon>
        <taxon>Ecdysozoa</taxon>
        <taxon>Arthropoda</taxon>
        <taxon>Chelicerata</taxon>
        <taxon>Arachnida</taxon>
        <taxon>Araneae</taxon>
        <taxon>Araneomorphae</taxon>
        <taxon>Entelegynae</taxon>
        <taxon>Araneoidea</taxon>
        <taxon>Araneidae</taxon>
        <taxon>Caerostris</taxon>
    </lineage>
</organism>
<reference evidence="1 2" key="1">
    <citation type="submission" date="2021-06" db="EMBL/GenBank/DDBJ databases">
        <title>Caerostris extrusa draft genome.</title>
        <authorList>
            <person name="Kono N."/>
            <person name="Arakawa K."/>
        </authorList>
    </citation>
    <scope>NUCLEOTIDE SEQUENCE [LARGE SCALE GENOMIC DNA]</scope>
</reference>
<evidence type="ECO:0000313" key="1">
    <source>
        <dbReference type="EMBL" id="GIY80766.1"/>
    </source>
</evidence>
<accession>A0AAV4WD29</accession>
<gene>
    <name evidence="1" type="ORF">CEXT_460251</name>
</gene>
<protein>
    <submittedName>
        <fullName evidence="1">Uncharacterized protein</fullName>
    </submittedName>
</protein>